<proteinExistence type="predicted"/>
<gene>
    <name evidence="7" type="ORF">NIES267_58240</name>
</gene>
<comment type="pathway">
    <text evidence="1">Lipid metabolism.</text>
</comment>
<dbReference type="EMBL" id="AP018227">
    <property type="protein sequence ID" value="BAY86318.1"/>
    <property type="molecule type" value="Genomic_DNA"/>
</dbReference>
<keyword evidence="8" id="KW-1185">Reference proteome</keyword>
<evidence type="ECO:0000313" key="8">
    <source>
        <dbReference type="Proteomes" id="UP000218418"/>
    </source>
</evidence>
<reference evidence="7 8" key="1">
    <citation type="submission" date="2017-06" db="EMBL/GenBank/DDBJ databases">
        <title>Genome sequencing of cyanobaciteial culture collection at National Institute for Environmental Studies (NIES).</title>
        <authorList>
            <person name="Hirose Y."/>
            <person name="Shimura Y."/>
            <person name="Fujisawa T."/>
            <person name="Nakamura Y."/>
            <person name="Kawachi M."/>
        </authorList>
    </citation>
    <scope>NUCLEOTIDE SEQUENCE [LARGE SCALE GENOMIC DNA]</scope>
    <source>
        <strain evidence="7 8">NIES-267</strain>
    </source>
</reference>
<dbReference type="PANTHER" id="PTHR44307">
    <property type="entry name" value="PHOSPHOETHANOLAMINE METHYLTRANSFERASE"/>
    <property type="match status" value="1"/>
</dbReference>
<evidence type="ECO:0000256" key="4">
    <source>
        <dbReference type="ARBA" id="ARBA00025707"/>
    </source>
</evidence>
<dbReference type="Proteomes" id="UP000218418">
    <property type="component" value="Chromosome"/>
</dbReference>
<keyword evidence="5" id="KW-0472">Membrane</keyword>
<feature type="domain" description="Methyltransferase" evidence="6">
    <location>
        <begin position="38"/>
        <end position="144"/>
    </location>
</feature>
<dbReference type="GO" id="GO:0032259">
    <property type="term" value="P:methylation"/>
    <property type="evidence" value="ECO:0007669"/>
    <property type="project" value="UniProtKB-KW"/>
</dbReference>
<feature type="transmembrane region" description="Helical" evidence="5">
    <location>
        <begin position="151"/>
        <end position="171"/>
    </location>
</feature>
<comment type="pathway">
    <text evidence="4">Phospholipid metabolism.</text>
</comment>
<dbReference type="AlphaFoldDB" id="A0A1Z4LYX5"/>
<sequence length="215" mass="24249">MNRSAKFWDKIAEKYSKDPIADEAAYQKKLQVTQEYLKPDMEVLEFGCGTGGTAIIHAPYVKHIHAIDFSSSMIEIARRKAEIENIKNITFEQSTIDDLNLSDSSLDVVLGMGILHLLDDKEKVIRKVYQMLKPGGIFVSSTACLGDSMKWFKFIAPIAIFFGLIPLVKVFTAKQLEDSLINNGFIIDYKWQPSKLVKKGAFKLKAIFIVAKKPE</sequence>
<evidence type="ECO:0000256" key="1">
    <source>
        <dbReference type="ARBA" id="ARBA00005189"/>
    </source>
</evidence>
<dbReference type="PANTHER" id="PTHR44307:SF2">
    <property type="entry name" value="PHOSPHOETHANOLAMINE METHYLTRANSFERASE ISOFORM X1"/>
    <property type="match status" value="1"/>
</dbReference>
<dbReference type="Pfam" id="PF13847">
    <property type="entry name" value="Methyltransf_31"/>
    <property type="match status" value="1"/>
</dbReference>
<keyword evidence="2 7" id="KW-0489">Methyltransferase</keyword>
<dbReference type="InterPro" id="IPR025714">
    <property type="entry name" value="Methyltranfer_dom"/>
</dbReference>
<dbReference type="SUPFAM" id="SSF53335">
    <property type="entry name" value="S-adenosyl-L-methionine-dependent methyltransferases"/>
    <property type="match status" value="1"/>
</dbReference>
<dbReference type="GO" id="GO:0008168">
    <property type="term" value="F:methyltransferase activity"/>
    <property type="evidence" value="ECO:0007669"/>
    <property type="project" value="UniProtKB-KW"/>
</dbReference>
<keyword evidence="3 7" id="KW-0808">Transferase</keyword>
<evidence type="ECO:0000256" key="2">
    <source>
        <dbReference type="ARBA" id="ARBA00022603"/>
    </source>
</evidence>
<dbReference type="Gene3D" id="3.40.50.150">
    <property type="entry name" value="Vaccinia Virus protein VP39"/>
    <property type="match status" value="1"/>
</dbReference>
<evidence type="ECO:0000259" key="6">
    <source>
        <dbReference type="Pfam" id="PF13847"/>
    </source>
</evidence>
<dbReference type="CDD" id="cd02440">
    <property type="entry name" value="AdoMet_MTases"/>
    <property type="match status" value="1"/>
</dbReference>
<evidence type="ECO:0000313" key="7">
    <source>
        <dbReference type="EMBL" id="BAY86318.1"/>
    </source>
</evidence>
<evidence type="ECO:0000256" key="5">
    <source>
        <dbReference type="SAM" id="Phobius"/>
    </source>
</evidence>
<dbReference type="OrthoDB" id="9791837at2"/>
<dbReference type="InterPro" id="IPR029063">
    <property type="entry name" value="SAM-dependent_MTases_sf"/>
</dbReference>
<keyword evidence="5" id="KW-0812">Transmembrane</keyword>
<keyword evidence="5" id="KW-1133">Transmembrane helix</keyword>
<name>A0A1Z4LYX5_9CYAN</name>
<accession>A0A1Z4LYX5</accession>
<protein>
    <submittedName>
        <fullName evidence="7">Methyltransferase</fullName>
    </submittedName>
</protein>
<evidence type="ECO:0000256" key="3">
    <source>
        <dbReference type="ARBA" id="ARBA00022679"/>
    </source>
</evidence>
<organism evidence="7 8">
    <name type="scientific">Calothrix parasitica NIES-267</name>
    <dbReference type="NCBI Taxonomy" id="1973488"/>
    <lineage>
        <taxon>Bacteria</taxon>
        <taxon>Bacillati</taxon>
        <taxon>Cyanobacteriota</taxon>
        <taxon>Cyanophyceae</taxon>
        <taxon>Nostocales</taxon>
        <taxon>Calotrichaceae</taxon>
        <taxon>Calothrix</taxon>
    </lineage>
</organism>